<dbReference type="InterPro" id="IPR032675">
    <property type="entry name" value="LRR_dom_sf"/>
</dbReference>
<reference evidence="2" key="1">
    <citation type="submission" date="2019-12" db="EMBL/GenBank/DDBJ databases">
        <authorList>
            <person name="Scholes J."/>
        </authorList>
    </citation>
    <scope>NUCLEOTIDE SEQUENCE</scope>
</reference>
<dbReference type="PROSITE" id="PS50181">
    <property type="entry name" value="FBOX"/>
    <property type="match status" value="1"/>
</dbReference>
<dbReference type="OrthoDB" id="421226at2759"/>
<accession>A0A9N7MW19</accession>
<name>A0A9N7MW19_STRHE</name>
<dbReference type="EMBL" id="CACSLK010020742">
    <property type="protein sequence ID" value="CAA0820373.1"/>
    <property type="molecule type" value="Genomic_DNA"/>
</dbReference>
<dbReference type="PANTHER" id="PTHR31639">
    <property type="entry name" value="F-BOX PROTEIN-LIKE"/>
    <property type="match status" value="1"/>
</dbReference>
<dbReference type="Gene3D" id="3.80.10.10">
    <property type="entry name" value="Ribonuclease Inhibitor"/>
    <property type="match status" value="1"/>
</dbReference>
<dbReference type="PANTHER" id="PTHR31639:SF42">
    <property type="entry name" value="OS02G0160200 PROTEIN"/>
    <property type="match status" value="1"/>
</dbReference>
<dbReference type="InterPro" id="IPR001810">
    <property type="entry name" value="F-box_dom"/>
</dbReference>
<dbReference type="Gene3D" id="1.20.1280.50">
    <property type="match status" value="1"/>
</dbReference>
<keyword evidence="3" id="KW-1185">Reference proteome</keyword>
<dbReference type="Proteomes" id="UP001153555">
    <property type="component" value="Unassembled WGS sequence"/>
</dbReference>
<feature type="domain" description="F-box" evidence="1">
    <location>
        <begin position="2"/>
        <end position="54"/>
    </location>
</feature>
<evidence type="ECO:0000313" key="3">
    <source>
        <dbReference type="Proteomes" id="UP001153555"/>
    </source>
</evidence>
<proteinExistence type="predicted"/>
<dbReference type="InterPro" id="IPR055411">
    <property type="entry name" value="LRR_FXL15/At3g58940/PEG3-like"/>
</dbReference>
<dbReference type="InterPro" id="IPR036047">
    <property type="entry name" value="F-box-like_dom_sf"/>
</dbReference>
<evidence type="ECO:0000313" key="2">
    <source>
        <dbReference type="EMBL" id="CAA0820373.1"/>
    </source>
</evidence>
<comment type="caution">
    <text evidence="2">The sequence shown here is derived from an EMBL/GenBank/DDBJ whole genome shotgun (WGS) entry which is preliminary data.</text>
</comment>
<dbReference type="SUPFAM" id="SSF52047">
    <property type="entry name" value="RNI-like"/>
    <property type="match status" value="1"/>
</dbReference>
<protein>
    <submittedName>
        <fullName evidence="2">F-box/LRR-repeat protein</fullName>
    </submittedName>
</protein>
<dbReference type="Pfam" id="PF00646">
    <property type="entry name" value="F-box"/>
    <property type="match status" value="1"/>
</dbReference>
<evidence type="ECO:0000259" key="1">
    <source>
        <dbReference type="PROSITE" id="PS50181"/>
    </source>
</evidence>
<dbReference type="Pfam" id="PF24758">
    <property type="entry name" value="LRR_At5g56370"/>
    <property type="match status" value="1"/>
</dbReference>
<dbReference type="AlphaFoldDB" id="A0A9N7MW19"/>
<sequence>MEDRISELPIPILHHILCFLSQKEAVKTCVLSKQWRHIGSTRPNLEFSEDWNDNTQEKFLCLINRTLQGYSDHNLFIHKLHLDFWRPNSPPVVSLLDKWIPMMAALNIKAFKLNFLKYTPEYHYLPSAVFLAESLEELHLRKCRLSPVESLRFKCLRTLTLEEVQVDSGTFGKITSGCPLLRRLVLTDCRGLRNVRLCETASPGLKHVALRDFERIEGRSIDIDVPNIETVSIWGPWIWSHSQSALLFSRITSLQLYSVILSSESFTFNAGIPHVPDRFSFTTTTSKEWSSEVFLSSSREGGPDLDINSWFLKLRRLLKALSGSQISLILWMNSNPQDVPCSAVVGDEPPLVVRDLNFDTCKSHTASWYLWFTNGLFRVCRPTHIWGCRLVAGNHRLSEFQFNILLANKSLVTETYFWQHDLEQVHVNGQLVQYTDLEELRNRTYDGIVCLELKWRGRTTA</sequence>
<dbReference type="SUPFAM" id="SSF81383">
    <property type="entry name" value="F-box domain"/>
    <property type="match status" value="1"/>
</dbReference>
<gene>
    <name evidence="2" type="ORF">SHERM_18375</name>
</gene>
<organism evidence="2 3">
    <name type="scientific">Striga hermonthica</name>
    <name type="common">Purple witchweed</name>
    <name type="synonym">Buchnera hermonthica</name>
    <dbReference type="NCBI Taxonomy" id="68872"/>
    <lineage>
        <taxon>Eukaryota</taxon>
        <taxon>Viridiplantae</taxon>
        <taxon>Streptophyta</taxon>
        <taxon>Embryophyta</taxon>
        <taxon>Tracheophyta</taxon>
        <taxon>Spermatophyta</taxon>
        <taxon>Magnoliopsida</taxon>
        <taxon>eudicotyledons</taxon>
        <taxon>Gunneridae</taxon>
        <taxon>Pentapetalae</taxon>
        <taxon>asterids</taxon>
        <taxon>lamiids</taxon>
        <taxon>Lamiales</taxon>
        <taxon>Orobanchaceae</taxon>
        <taxon>Buchnereae</taxon>
        <taxon>Striga</taxon>
    </lineage>
</organism>
<dbReference type="CDD" id="cd22160">
    <property type="entry name" value="F-box_AtFBL13-like"/>
    <property type="match status" value="1"/>
</dbReference>
<dbReference type="InterPro" id="IPR053781">
    <property type="entry name" value="F-box_AtFBL13-like"/>
</dbReference>